<dbReference type="AlphaFoldDB" id="A0AA41X201"/>
<dbReference type="RefSeq" id="WP_254098948.1">
    <property type="nucleotide sequence ID" value="NZ_JANATA010000004.1"/>
</dbReference>
<evidence type="ECO:0000313" key="2">
    <source>
        <dbReference type="EMBL" id="MCP3428016.1"/>
    </source>
</evidence>
<dbReference type="Proteomes" id="UP001165413">
    <property type="component" value="Unassembled WGS sequence"/>
</dbReference>
<feature type="compositionally biased region" description="Polar residues" evidence="1">
    <location>
        <begin position="22"/>
        <end position="35"/>
    </location>
</feature>
<comment type="caution">
    <text evidence="2">The sequence shown here is derived from an EMBL/GenBank/DDBJ whole genome shotgun (WGS) entry which is preliminary data.</text>
</comment>
<evidence type="ECO:0000313" key="3">
    <source>
        <dbReference type="Proteomes" id="UP001165413"/>
    </source>
</evidence>
<evidence type="ECO:0000256" key="1">
    <source>
        <dbReference type="SAM" id="MobiDB-lite"/>
    </source>
</evidence>
<proteinExistence type="predicted"/>
<gene>
    <name evidence="2" type="ORF">NLF92_03530</name>
</gene>
<accession>A0AA41X201</accession>
<dbReference type="EMBL" id="JANATA010000004">
    <property type="protein sequence ID" value="MCP3428016.1"/>
    <property type="molecule type" value="Genomic_DNA"/>
</dbReference>
<protein>
    <submittedName>
        <fullName evidence="2">Uncharacterized protein</fullName>
    </submittedName>
</protein>
<feature type="region of interest" description="Disordered" evidence="1">
    <location>
        <begin position="20"/>
        <end position="40"/>
    </location>
</feature>
<reference evidence="2" key="1">
    <citation type="submission" date="2022-07" db="EMBL/GenBank/DDBJ databases">
        <title>Characterization of the Novel Bacterium Alteromonas immobilis LMIT006 and Alteromonas gregis LMIT007.</title>
        <authorList>
            <person name="Lin X."/>
        </authorList>
    </citation>
    <scope>NUCLEOTIDE SEQUENCE</scope>
    <source>
        <strain evidence="2">LMIT007</strain>
    </source>
</reference>
<organism evidence="2 3">
    <name type="scientific">Opacimonas viscosa</name>
    <dbReference type="NCBI Taxonomy" id="2961944"/>
    <lineage>
        <taxon>Bacteria</taxon>
        <taxon>Pseudomonadati</taxon>
        <taxon>Pseudomonadota</taxon>
        <taxon>Gammaproteobacteria</taxon>
        <taxon>Alteromonadales</taxon>
        <taxon>Alteromonadaceae</taxon>
        <taxon>Opacimonas</taxon>
    </lineage>
</organism>
<sequence>MDIEASALLAQRALVTNPAVKSLQQEGQARPQQKIDSPEKSDTIIVGKVLDKVASDKAYAKAERFSQDQQTFYDQPDGQVREALHAYQSLQTEQKREEVRALMGVDIYA</sequence>
<name>A0AA41X201_9ALTE</name>
<keyword evidence="3" id="KW-1185">Reference proteome</keyword>